<dbReference type="EMBL" id="FOSV01000032">
    <property type="protein sequence ID" value="SFL94842.1"/>
    <property type="molecule type" value="Genomic_DNA"/>
</dbReference>
<protein>
    <submittedName>
        <fullName evidence="1">Uncharacterized protein</fullName>
    </submittedName>
</protein>
<organism evidence="1 2">
    <name type="scientific">Methylorubrum salsuginis</name>
    <dbReference type="NCBI Taxonomy" id="414703"/>
    <lineage>
        <taxon>Bacteria</taxon>
        <taxon>Pseudomonadati</taxon>
        <taxon>Pseudomonadota</taxon>
        <taxon>Alphaproteobacteria</taxon>
        <taxon>Hyphomicrobiales</taxon>
        <taxon>Methylobacteriaceae</taxon>
        <taxon>Methylorubrum</taxon>
    </lineage>
</organism>
<name>A0A1I4LUV2_9HYPH</name>
<accession>A0A1I4LUV2</accession>
<reference evidence="2" key="1">
    <citation type="submission" date="2016-10" db="EMBL/GenBank/DDBJ databases">
        <authorList>
            <person name="Varghese N."/>
            <person name="Submissions S."/>
        </authorList>
    </citation>
    <scope>NUCLEOTIDE SEQUENCE [LARGE SCALE GENOMIC DNA]</scope>
    <source>
        <strain evidence="2">CGMCC 1.6474</strain>
    </source>
</reference>
<sequence>MSILRKIGDVIASGTGAVARALTAGFDALTGPVGRINDRVEAHLRDRTTLLRAHYGNKANREAKPLPVLEGPIDLSMRGGMRDAA</sequence>
<dbReference type="Proteomes" id="UP000198804">
    <property type="component" value="Unassembled WGS sequence"/>
</dbReference>
<evidence type="ECO:0000313" key="1">
    <source>
        <dbReference type="EMBL" id="SFL94842.1"/>
    </source>
</evidence>
<dbReference type="RefSeq" id="WP_131803938.1">
    <property type="nucleotide sequence ID" value="NZ_FOSV01000032.1"/>
</dbReference>
<gene>
    <name evidence="1" type="ORF">SAMN04488125_13222</name>
</gene>
<dbReference type="OrthoDB" id="7999853at2"/>
<keyword evidence="2" id="KW-1185">Reference proteome</keyword>
<evidence type="ECO:0000313" key="2">
    <source>
        <dbReference type="Proteomes" id="UP000198804"/>
    </source>
</evidence>
<proteinExistence type="predicted"/>
<dbReference type="AlphaFoldDB" id="A0A1I4LUV2"/>